<dbReference type="EMBL" id="AP018203">
    <property type="protein sequence ID" value="BAY54897.1"/>
    <property type="molecule type" value="Genomic_DNA"/>
</dbReference>
<gene>
    <name evidence="1" type="ORF">NIES2135_17160</name>
</gene>
<keyword evidence="2" id="KW-1185">Reference proteome</keyword>
<evidence type="ECO:0000313" key="1">
    <source>
        <dbReference type="EMBL" id="BAY54897.1"/>
    </source>
</evidence>
<dbReference type="AlphaFoldDB" id="A0A1Z4JEJ3"/>
<evidence type="ECO:0000313" key="2">
    <source>
        <dbReference type="Proteomes" id="UP000217895"/>
    </source>
</evidence>
<accession>A0A1Z4JEJ3</accession>
<name>A0A1Z4JEJ3_LEPBY</name>
<proteinExistence type="predicted"/>
<reference evidence="1 2" key="1">
    <citation type="submission" date="2017-06" db="EMBL/GenBank/DDBJ databases">
        <title>Genome sequencing of cyanobaciteial culture collection at National Institute for Environmental Studies (NIES).</title>
        <authorList>
            <person name="Hirose Y."/>
            <person name="Shimura Y."/>
            <person name="Fujisawa T."/>
            <person name="Nakamura Y."/>
            <person name="Kawachi M."/>
        </authorList>
    </citation>
    <scope>NUCLEOTIDE SEQUENCE [LARGE SCALE GENOMIC DNA]</scope>
    <source>
        <strain evidence="1 2">NIES-2135</strain>
    </source>
</reference>
<sequence>MDKLAESEQQLLEKIRQLPQEKLVEVEDFVDFLMQRAQKVLQRSVWDQEITAMADDPDIQTELAAINTEFAVTEMDGLADS</sequence>
<protein>
    <submittedName>
        <fullName evidence="1">Uncharacterized protein</fullName>
    </submittedName>
</protein>
<dbReference type="Proteomes" id="UP000217895">
    <property type="component" value="Chromosome"/>
</dbReference>
<organism evidence="1 2">
    <name type="scientific">Leptolyngbya boryana NIES-2135</name>
    <dbReference type="NCBI Taxonomy" id="1973484"/>
    <lineage>
        <taxon>Bacteria</taxon>
        <taxon>Bacillati</taxon>
        <taxon>Cyanobacteriota</taxon>
        <taxon>Cyanophyceae</taxon>
        <taxon>Leptolyngbyales</taxon>
        <taxon>Leptolyngbyaceae</taxon>
        <taxon>Leptolyngbya group</taxon>
        <taxon>Leptolyngbya</taxon>
    </lineage>
</organism>